<feature type="domain" description="Kinesin motor" evidence="9">
    <location>
        <begin position="8"/>
        <end position="321"/>
    </location>
</feature>
<dbReference type="AlphaFoldDB" id="A0AAV8YB06"/>
<reference evidence="10" key="1">
    <citation type="journal article" date="2023" name="Insect Mol. Biol.">
        <title>Genome sequencing provides insights into the evolution of gene families encoding plant cell wall-degrading enzymes in longhorned beetles.</title>
        <authorList>
            <person name="Shin N.R."/>
            <person name="Okamura Y."/>
            <person name="Kirsch R."/>
            <person name="Pauchet Y."/>
        </authorList>
    </citation>
    <scope>NUCLEOTIDE SEQUENCE</scope>
    <source>
        <strain evidence="10">AMC_N1</strain>
    </source>
</reference>
<keyword evidence="6" id="KW-0206">Cytoskeleton</keyword>
<evidence type="ECO:0000256" key="2">
    <source>
        <dbReference type="ARBA" id="ARBA00022490"/>
    </source>
</evidence>
<evidence type="ECO:0000256" key="4">
    <source>
        <dbReference type="ARBA" id="ARBA00022840"/>
    </source>
</evidence>
<dbReference type="SMART" id="SM00129">
    <property type="entry name" value="KISc"/>
    <property type="match status" value="1"/>
</dbReference>
<evidence type="ECO:0000313" key="11">
    <source>
        <dbReference type="Proteomes" id="UP001162162"/>
    </source>
</evidence>
<keyword evidence="7" id="KW-0505">Motor protein</keyword>
<name>A0AAV8YB06_9CUCU</name>
<dbReference type="EMBL" id="JAPWTK010000129">
    <property type="protein sequence ID" value="KAJ8948815.1"/>
    <property type="molecule type" value="Genomic_DNA"/>
</dbReference>
<dbReference type="Pfam" id="PF00225">
    <property type="entry name" value="Kinesin"/>
    <property type="match status" value="1"/>
</dbReference>
<evidence type="ECO:0000256" key="8">
    <source>
        <dbReference type="SAM" id="MobiDB-lite"/>
    </source>
</evidence>
<dbReference type="InterPro" id="IPR027417">
    <property type="entry name" value="P-loop_NTPase"/>
</dbReference>
<dbReference type="GO" id="GO:0008017">
    <property type="term" value="F:microtubule binding"/>
    <property type="evidence" value="ECO:0007669"/>
    <property type="project" value="InterPro"/>
</dbReference>
<proteinExistence type="inferred from homology"/>
<dbReference type="CDD" id="cd00106">
    <property type="entry name" value="KISc"/>
    <property type="match status" value="1"/>
</dbReference>
<dbReference type="PRINTS" id="PR00380">
    <property type="entry name" value="KINESINHEAVY"/>
</dbReference>
<evidence type="ECO:0000313" key="10">
    <source>
        <dbReference type="EMBL" id="KAJ8948815.1"/>
    </source>
</evidence>
<accession>A0AAV8YB06</accession>
<comment type="similarity">
    <text evidence="7">Belongs to the TRAFAC class myosin-kinesin ATPase superfamily. Kinesin family.</text>
</comment>
<comment type="subcellular location">
    <subcellularLocation>
        <location evidence="1">Cytoplasm</location>
        <location evidence="1">Cytoskeleton</location>
    </subcellularLocation>
</comment>
<keyword evidence="4 7" id="KW-0067">ATP-binding</keyword>
<organism evidence="10 11">
    <name type="scientific">Aromia moschata</name>
    <dbReference type="NCBI Taxonomy" id="1265417"/>
    <lineage>
        <taxon>Eukaryota</taxon>
        <taxon>Metazoa</taxon>
        <taxon>Ecdysozoa</taxon>
        <taxon>Arthropoda</taxon>
        <taxon>Hexapoda</taxon>
        <taxon>Insecta</taxon>
        <taxon>Pterygota</taxon>
        <taxon>Neoptera</taxon>
        <taxon>Endopterygota</taxon>
        <taxon>Coleoptera</taxon>
        <taxon>Polyphaga</taxon>
        <taxon>Cucujiformia</taxon>
        <taxon>Chrysomeloidea</taxon>
        <taxon>Cerambycidae</taxon>
        <taxon>Cerambycinae</taxon>
        <taxon>Callichromatini</taxon>
        <taxon>Aromia</taxon>
    </lineage>
</organism>
<evidence type="ECO:0000256" key="1">
    <source>
        <dbReference type="ARBA" id="ARBA00004245"/>
    </source>
</evidence>
<dbReference type="SUPFAM" id="SSF52540">
    <property type="entry name" value="P-loop containing nucleoside triphosphate hydrolases"/>
    <property type="match status" value="1"/>
</dbReference>
<dbReference type="InterPro" id="IPR036961">
    <property type="entry name" value="Kinesin_motor_dom_sf"/>
</dbReference>
<keyword evidence="11" id="KW-1185">Reference proteome</keyword>
<dbReference type="GO" id="GO:0003777">
    <property type="term" value="F:microtubule motor activity"/>
    <property type="evidence" value="ECO:0007669"/>
    <property type="project" value="InterPro"/>
</dbReference>
<dbReference type="Gene3D" id="3.40.850.10">
    <property type="entry name" value="Kinesin motor domain"/>
    <property type="match status" value="1"/>
</dbReference>
<dbReference type="PANTHER" id="PTHR47969">
    <property type="entry name" value="CHROMOSOME-ASSOCIATED KINESIN KIF4A-RELATED"/>
    <property type="match status" value="1"/>
</dbReference>
<evidence type="ECO:0000256" key="6">
    <source>
        <dbReference type="ARBA" id="ARBA00023212"/>
    </source>
</evidence>
<dbReference type="PROSITE" id="PS50067">
    <property type="entry name" value="KINESIN_MOTOR_2"/>
    <property type="match status" value="1"/>
</dbReference>
<evidence type="ECO:0000259" key="9">
    <source>
        <dbReference type="PROSITE" id="PS50067"/>
    </source>
</evidence>
<dbReference type="InterPro" id="IPR027640">
    <property type="entry name" value="Kinesin-like_fam"/>
</dbReference>
<dbReference type="GO" id="GO:0005875">
    <property type="term" value="C:microtubule associated complex"/>
    <property type="evidence" value="ECO:0007669"/>
    <property type="project" value="TreeGrafter"/>
</dbReference>
<dbReference type="Proteomes" id="UP001162162">
    <property type="component" value="Unassembled WGS sequence"/>
</dbReference>
<comment type="caution">
    <text evidence="10">The sequence shown here is derived from an EMBL/GenBank/DDBJ whole genome shotgun (WGS) entry which is preliminary data.</text>
</comment>
<dbReference type="GO" id="GO:0007052">
    <property type="term" value="P:mitotic spindle organization"/>
    <property type="evidence" value="ECO:0007669"/>
    <property type="project" value="TreeGrafter"/>
</dbReference>
<dbReference type="PANTHER" id="PTHR47969:SF15">
    <property type="entry name" value="CHROMOSOME-ASSOCIATED KINESIN KIF4A-RELATED"/>
    <property type="match status" value="1"/>
</dbReference>
<evidence type="ECO:0000256" key="7">
    <source>
        <dbReference type="PROSITE-ProRule" id="PRU00283"/>
    </source>
</evidence>
<sequence>MEDKSVDFVNVSLRIRPTLNQDRTSSCLQVISKQPPILLVLDRSQTYHLDKIFTEEVDQQTVYNETVKPLVECVKKGYNSTVFAYGQTGTGKTYTMGTSSHLESDEDLGLVPRTLDQFFESHLGDDNSEIDILISFIEIYNEKVFDLLQESNKSPLIVKGFKVHGFKQVNVFNCHEAKHLLKIGNKNRHTTGTKQNANSSRSHAIFTIYCNIKYRDRETCSKLNLVDLAGCESVRKTGNQGSTFQEGVNINKGLLCIGQVMTALSTNASYIPYRQSIITLMLQDSLNTKNFISLIACVNSNPEDCNETVQTLEFAQRVKKMRNKPEVSEAVSQYKKDNPSLFQSSKLGSTPFKRPAPAYQTPYTVKKNKLPLKVINESVGYNTAIERPESLSSLNISSALSMADITQQNLSPIIKKHINAMESNLMNKLESIIINTLKIPTRSSLSKEDKNKENTPKLSWNNIQNEVSKLVRQEIVQLTAKATRAASSPIEDHPHFTKIKRILKYDSPVLNERQENNKVQNTCTPSEISSIDVEFKIPDLPISKPKSRKAKRTSFISPINFVPRKSLRLSLKKRNSSFEDSDISLESSYIQSKKRPKT</sequence>
<protein>
    <recommendedName>
        <fullName evidence="9">Kinesin motor domain-containing protein</fullName>
    </recommendedName>
</protein>
<dbReference type="GO" id="GO:0051231">
    <property type="term" value="P:spindle elongation"/>
    <property type="evidence" value="ECO:0007669"/>
    <property type="project" value="TreeGrafter"/>
</dbReference>
<keyword evidence="2" id="KW-0963">Cytoplasm</keyword>
<evidence type="ECO:0000256" key="3">
    <source>
        <dbReference type="ARBA" id="ARBA00022741"/>
    </source>
</evidence>
<keyword evidence="5" id="KW-0175">Coiled coil</keyword>
<keyword evidence="3 7" id="KW-0547">Nucleotide-binding</keyword>
<feature type="region of interest" description="Disordered" evidence="8">
    <location>
        <begin position="574"/>
        <end position="598"/>
    </location>
</feature>
<gene>
    <name evidence="10" type="ORF">NQ318_013467</name>
</gene>
<dbReference type="InterPro" id="IPR001752">
    <property type="entry name" value="Kinesin_motor_dom"/>
</dbReference>
<dbReference type="GO" id="GO:0007018">
    <property type="term" value="P:microtubule-based movement"/>
    <property type="evidence" value="ECO:0007669"/>
    <property type="project" value="InterPro"/>
</dbReference>
<dbReference type="GO" id="GO:0005524">
    <property type="term" value="F:ATP binding"/>
    <property type="evidence" value="ECO:0007669"/>
    <property type="project" value="UniProtKB-UniRule"/>
</dbReference>
<feature type="binding site" evidence="7">
    <location>
        <begin position="86"/>
        <end position="93"/>
    </location>
    <ligand>
        <name>ATP</name>
        <dbReference type="ChEBI" id="CHEBI:30616"/>
    </ligand>
</feature>
<evidence type="ECO:0000256" key="5">
    <source>
        <dbReference type="ARBA" id="ARBA00023054"/>
    </source>
</evidence>